<accession>A0A918DTL0</accession>
<evidence type="ECO:0000256" key="2">
    <source>
        <dbReference type="ARBA" id="ARBA00023015"/>
    </source>
</evidence>
<dbReference type="EMBL" id="BMLT01000006">
    <property type="protein sequence ID" value="GGO83382.1"/>
    <property type="molecule type" value="Genomic_DNA"/>
</dbReference>
<dbReference type="Proteomes" id="UP000599578">
    <property type="component" value="Unassembled WGS sequence"/>
</dbReference>
<dbReference type="GO" id="GO:0003700">
    <property type="term" value="F:DNA-binding transcription factor activity"/>
    <property type="evidence" value="ECO:0007669"/>
    <property type="project" value="InterPro"/>
</dbReference>
<name>A0A918DTL0_9GAMM</name>
<evidence type="ECO:0000259" key="5">
    <source>
        <dbReference type="PROSITE" id="PS50931"/>
    </source>
</evidence>
<dbReference type="SUPFAM" id="SSF46785">
    <property type="entry name" value="Winged helix' DNA-binding domain"/>
    <property type="match status" value="1"/>
</dbReference>
<gene>
    <name evidence="6" type="ORF">GCM10011348_27020</name>
</gene>
<dbReference type="PROSITE" id="PS50931">
    <property type="entry name" value="HTH_LYSR"/>
    <property type="match status" value="1"/>
</dbReference>
<keyword evidence="3" id="KW-0238">DNA-binding</keyword>
<evidence type="ECO:0000256" key="3">
    <source>
        <dbReference type="ARBA" id="ARBA00023125"/>
    </source>
</evidence>
<dbReference type="InterPro" id="IPR000847">
    <property type="entry name" value="LysR_HTH_N"/>
</dbReference>
<protein>
    <submittedName>
        <fullName evidence="6">Transcriptional regulator</fullName>
    </submittedName>
</protein>
<dbReference type="Pfam" id="PF00126">
    <property type="entry name" value="HTH_1"/>
    <property type="match status" value="1"/>
</dbReference>
<dbReference type="GO" id="GO:0005829">
    <property type="term" value="C:cytosol"/>
    <property type="evidence" value="ECO:0007669"/>
    <property type="project" value="TreeGrafter"/>
</dbReference>
<evidence type="ECO:0000313" key="7">
    <source>
        <dbReference type="Proteomes" id="UP000599578"/>
    </source>
</evidence>
<dbReference type="GO" id="GO:0003677">
    <property type="term" value="F:DNA binding"/>
    <property type="evidence" value="ECO:0007669"/>
    <property type="project" value="UniProtKB-KW"/>
</dbReference>
<keyword evidence="4" id="KW-0804">Transcription</keyword>
<dbReference type="Gene3D" id="3.40.190.10">
    <property type="entry name" value="Periplasmic binding protein-like II"/>
    <property type="match status" value="2"/>
</dbReference>
<dbReference type="PANTHER" id="PTHR30419">
    <property type="entry name" value="HTH-TYPE TRANSCRIPTIONAL REGULATOR YBHD"/>
    <property type="match status" value="1"/>
</dbReference>
<proteinExistence type="inferred from homology"/>
<dbReference type="RefSeq" id="WP_188861138.1">
    <property type="nucleotide sequence ID" value="NZ_BMLT01000006.1"/>
</dbReference>
<dbReference type="Gene3D" id="1.10.10.10">
    <property type="entry name" value="Winged helix-like DNA-binding domain superfamily/Winged helix DNA-binding domain"/>
    <property type="match status" value="1"/>
</dbReference>
<evidence type="ECO:0000256" key="1">
    <source>
        <dbReference type="ARBA" id="ARBA00009437"/>
    </source>
</evidence>
<dbReference type="PANTHER" id="PTHR30419:SF8">
    <property type="entry name" value="NITROGEN ASSIMILATION TRANSCRIPTIONAL ACTIVATOR-RELATED"/>
    <property type="match status" value="1"/>
</dbReference>
<evidence type="ECO:0000256" key="4">
    <source>
        <dbReference type="ARBA" id="ARBA00023163"/>
    </source>
</evidence>
<comment type="similarity">
    <text evidence="1">Belongs to the LysR transcriptional regulatory family.</text>
</comment>
<organism evidence="6 7">
    <name type="scientific">Marinobacterium nitratireducens</name>
    <dbReference type="NCBI Taxonomy" id="518897"/>
    <lineage>
        <taxon>Bacteria</taxon>
        <taxon>Pseudomonadati</taxon>
        <taxon>Pseudomonadota</taxon>
        <taxon>Gammaproteobacteria</taxon>
        <taxon>Oceanospirillales</taxon>
        <taxon>Oceanospirillaceae</taxon>
        <taxon>Marinobacterium</taxon>
    </lineage>
</organism>
<dbReference type="SUPFAM" id="SSF53850">
    <property type="entry name" value="Periplasmic binding protein-like II"/>
    <property type="match status" value="1"/>
</dbReference>
<dbReference type="InterPro" id="IPR036390">
    <property type="entry name" value="WH_DNA-bd_sf"/>
</dbReference>
<reference evidence="6 7" key="1">
    <citation type="journal article" date="2014" name="Int. J. Syst. Evol. Microbiol.">
        <title>Complete genome sequence of Corynebacterium casei LMG S-19264T (=DSM 44701T), isolated from a smear-ripened cheese.</title>
        <authorList>
            <consortium name="US DOE Joint Genome Institute (JGI-PGF)"/>
            <person name="Walter F."/>
            <person name="Albersmeier A."/>
            <person name="Kalinowski J."/>
            <person name="Ruckert C."/>
        </authorList>
    </citation>
    <scope>NUCLEOTIDE SEQUENCE [LARGE SCALE GENOMIC DNA]</scope>
    <source>
        <strain evidence="6 7">CGMCC 1.7286</strain>
    </source>
</reference>
<dbReference type="AlphaFoldDB" id="A0A918DTL0"/>
<feature type="domain" description="HTH lysR-type" evidence="5">
    <location>
        <begin position="11"/>
        <end position="68"/>
    </location>
</feature>
<sequence length="309" mass="34262">MDIAQKVMSRIKLRQLQLIVAIDDTKTLRGASDSIGMSQPAATQSLRELEAALDCKLFERTNRGVVPTTYGASLVRHARSILTQVRHAGEELSDLASGAGGRIVVGTLLAAAAIVLPRAIERMREVRPNLIIKVIEGTNDILMPRLLRGDIDLVIGRLPEYEYRQGTEQLHLYDEDIIVFASPGNPLTAHARVTLEELSRCDWVLPPIETTLRAQLEKAFFDAELEPPRCVIESTSWLTNSYLWRNTELIGVAPAHTVESRIARGDLIRLPVDLNQRLGPVGISVPKGNEPSTVVKSFIRELQLVSREL</sequence>
<keyword evidence="2" id="KW-0805">Transcription regulation</keyword>
<dbReference type="InterPro" id="IPR050950">
    <property type="entry name" value="HTH-type_LysR_regulators"/>
</dbReference>
<dbReference type="InterPro" id="IPR036388">
    <property type="entry name" value="WH-like_DNA-bd_sf"/>
</dbReference>
<comment type="caution">
    <text evidence="6">The sequence shown here is derived from an EMBL/GenBank/DDBJ whole genome shotgun (WGS) entry which is preliminary data.</text>
</comment>
<evidence type="ECO:0000313" key="6">
    <source>
        <dbReference type="EMBL" id="GGO83382.1"/>
    </source>
</evidence>
<dbReference type="Pfam" id="PF03466">
    <property type="entry name" value="LysR_substrate"/>
    <property type="match status" value="1"/>
</dbReference>
<dbReference type="InterPro" id="IPR005119">
    <property type="entry name" value="LysR_subst-bd"/>
</dbReference>
<keyword evidence="7" id="KW-1185">Reference proteome</keyword>